<dbReference type="InterPro" id="IPR057666">
    <property type="entry name" value="DrpA_SLOG"/>
</dbReference>
<dbReference type="Proteomes" id="UP001181355">
    <property type="component" value="Chromosome"/>
</dbReference>
<protein>
    <submittedName>
        <fullName evidence="4">DNA-processing protein DprA</fullName>
    </submittedName>
</protein>
<dbReference type="Gene3D" id="3.40.50.450">
    <property type="match status" value="1"/>
</dbReference>
<dbReference type="InterPro" id="IPR003488">
    <property type="entry name" value="DprA"/>
</dbReference>
<keyword evidence="5" id="KW-1185">Reference proteome</keyword>
<organism evidence="4 5">
    <name type="scientific">Undibacterium cyanobacteriorum</name>
    <dbReference type="NCBI Taxonomy" id="3073561"/>
    <lineage>
        <taxon>Bacteria</taxon>
        <taxon>Pseudomonadati</taxon>
        <taxon>Pseudomonadota</taxon>
        <taxon>Betaproteobacteria</taxon>
        <taxon>Burkholderiales</taxon>
        <taxon>Oxalobacteraceae</taxon>
        <taxon>Undibacterium</taxon>
    </lineage>
</organism>
<dbReference type="PANTHER" id="PTHR43022">
    <property type="entry name" value="PROTEIN SMF"/>
    <property type="match status" value="1"/>
</dbReference>
<feature type="domain" description="DprA winged helix" evidence="3">
    <location>
        <begin position="296"/>
        <end position="344"/>
    </location>
</feature>
<evidence type="ECO:0000313" key="5">
    <source>
        <dbReference type="Proteomes" id="UP001181355"/>
    </source>
</evidence>
<accession>A0ABY9RH03</accession>
<dbReference type="SUPFAM" id="SSF47781">
    <property type="entry name" value="RuvA domain 2-like"/>
    <property type="match status" value="1"/>
</dbReference>
<evidence type="ECO:0000256" key="1">
    <source>
        <dbReference type="ARBA" id="ARBA00006525"/>
    </source>
</evidence>
<dbReference type="SUPFAM" id="SSF102405">
    <property type="entry name" value="MCP/YpsA-like"/>
    <property type="match status" value="1"/>
</dbReference>
<dbReference type="InterPro" id="IPR041614">
    <property type="entry name" value="DprA_WH"/>
</dbReference>
<dbReference type="Gene3D" id="1.10.10.10">
    <property type="entry name" value="Winged helix-like DNA-binding domain superfamily/Winged helix DNA-binding domain"/>
    <property type="match status" value="1"/>
</dbReference>
<name>A0ABY9RH03_9BURK</name>
<dbReference type="PANTHER" id="PTHR43022:SF1">
    <property type="entry name" value="PROTEIN SMF"/>
    <property type="match status" value="1"/>
</dbReference>
<gene>
    <name evidence="4" type="primary">dprA</name>
    <name evidence="4" type="ORF">RF679_17830</name>
</gene>
<dbReference type="Pfam" id="PF02481">
    <property type="entry name" value="DNA_processg_A"/>
    <property type="match status" value="1"/>
</dbReference>
<evidence type="ECO:0000313" key="4">
    <source>
        <dbReference type="EMBL" id="WMW80477.1"/>
    </source>
</evidence>
<reference evidence="4" key="1">
    <citation type="submission" date="2023-09" db="EMBL/GenBank/DDBJ databases">
        <title>Undibacterium sp. 20NA77.5 isolated from freshwater.</title>
        <authorList>
            <person name="Le V."/>
            <person name="Ko S.-R."/>
            <person name="Ahn C.-Y."/>
            <person name="Oh H.-M."/>
        </authorList>
    </citation>
    <scope>NUCLEOTIDE SEQUENCE</scope>
    <source>
        <strain evidence="4">20NA77.5</strain>
    </source>
</reference>
<evidence type="ECO:0000259" key="3">
    <source>
        <dbReference type="Pfam" id="PF17782"/>
    </source>
</evidence>
<dbReference type="EMBL" id="CP133720">
    <property type="protein sequence ID" value="WMW80477.1"/>
    <property type="molecule type" value="Genomic_DNA"/>
</dbReference>
<dbReference type="NCBIfam" id="TIGR00732">
    <property type="entry name" value="dprA"/>
    <property type="match status" value="1"/>
</dbReference>
<comment type="similarity">
    <text evidence="1">Belongs to the DprA/Smf family.</text>
</comment>
<evidence type="ECO:0000259" key="2">
    <source>
        <dbReference type="Pfam" id="PF02481"/>
    </source>
</evidence>
<dbReference type="InterPro" id="IPR036388">
    <property type="entry name" value="WH-like_DNA-bd_sf"/>
</dbReference>
<dbReference type="Pfam" id="PF17782">
    <property type="entry name" value="WHD_DprA"/>
    <property type="match status" value="1"/>
</dbReference>
<feature type="domain" description="Smf/DprA SLOG" evidence="2">
    <location>
        <begin position="70"/>
        <end position="278"/>
    </location>
</feature>
<proteinExistence type="inferred from homology"/>
<dbReference type="InterPro" id="IPR010994">
    <property type="entry name" value="RuvA_2-like"/>
</dbReference>
<sequence>MLLPGVGNETARRLLTRFGSPADVLRASHENLLSCVPQKIAEALQAPPSKQTQDCIARTEVWLGNDDAHLIFLGHPEYPSQLLEIPDPPLILYVKGQIEALTRPSIAIVGSRNATHQGVEHAHAFAKELSASGWCISSGLAAGIDAAAHRGGLEGEGGTIAVIGTGIDIVYPARHRELAHRIVQHGCIVSEYPLGTAAISSNFPRRNRIISGLSKGVLVVEAAEKSGSLITARMAAEQGRDVFAIPGSIHSPLAKGCHVLIKQGAKLVDSASDINEEYAWIQGGARLQSGLDKVVEESPLLMAMGHDPVAFDVLLTRSGLDSANLSAQLFELELQGQIEMMAGGSVRRMR</sequence>
<dbReference type="RefSeq" id="WP_309481970.1">
    <property type="nucleotide sequence ID" value="NZ_CP133720.1"/>
</dbReference>